<feature type="region of interest" description="Disordered" evidence="1">
    <location>
        <begin position="70"/>
        <end position="191"/>
    </location>
</feature>
<feature type="compositionally biased region" description="Basic and acidic residues" evidence="1">
    <location>
        <begin position="70"/>
        <end position="90"/>
    </location>
</feature>
<feature type="compositionally biased region" description="Acidic residues" evidence="1">
    <location>
        <begin position="164"/>
        <end position="174"/>
    </location>
</feature>
<feature type="compositionally biased region" description="Basic and acidic residues" evidence="1">
    <location>
        <begin position="318"/>
        <end position="340"/>
    </location>
</feature>
<dbReference type="EMBL" id="MF175079">
    <property type="protein sequence ID" value="AWB14588.1"/>
    <property type="molecule type" value="Viral_cRNA"/>
</dbReference>
<sequence length="418" mass="47517">MSLRRQFTLNKVPLDERYAWSRTTKLVGAHTLSHPEETETLPTVENLTNFGLPSGIRTSLLEIEQEIEHHLKKPEPLPERSDTSHQEFSKRVTSSSTLDLLKQTMSESAQGESAFEKAVTRQLEPVLPEEDDDQLQKPSMEEMIDHDKIDWGDDVSDTQQEGQELSDEDEEEESPKEYGDNSDPNLFYHGEDSEDTYKADQLEDMAKEADSLLRLEDHLKAKGGLLLEFEIPRLRYSEEQKRGVFGMVADTFSQLDPYGYKVTYYPFKLDSSVFHVGLEPKPLEATPPVNRPLKLARVESFKSTSTTASASTIEDSSESMRADIKEVGPRRSMEEGPRYRLETDDGYDPGFIVGKGSYWKRAILPSRKGNKTLSLDLSQFFIPQDAESPQEILLDYLVEQRRKATIMSYNISAAVFEG</sequence>
<feature type="compositionally biased region" description="Basic and acidic residues" evidence="1">
    <location>
        <begin position="139"/>
        <end position="151"/>
    </location>
</feature>
<reference evidence="2" key="2">
    <citation type="journal article" date="2018" name="MBio">
        <title>Viral Diversity of House Mice in New York City.</title>
        <authorList>
            <person name="Willams S.H."/>
            <person name="Che X."/>
            <person name="Garcia J.A."/>
            <person name="Klena J.D."/>
            <person name="Lee B."/>
            <person name="Muller D."/>
            <person name="Ulrich W."/>
            <person name="Corrigan R.M."/>
            <person name="Nichol S."/>
            <person name="Jain K."/>
            <person name="Lipkin W.I."/>
        </authorList>
    </citation>
    <scope>NUCLEOTIDE SEQUENCE</scope>
    <source>
        <strain evidence="2">MFARV/NYC/Q053/1684</strain>
    </source>
</reference>
<proteinExistence type="predicted"/>
<evidence type="ECO:0000313" key="2">
    <source>
        <dbReference type="EMBL" id="AWB14588.1"/>
    </source>
</evidence>
<organism evidence="2">
    <name type="scientific">Murine feces-associated rhabdovirus</name>
    <dbReference type="NCBI Taxonomy" id="2171387"/>
    <lineage>
        <taxon>Viruses</taxon>
        <taxon>Riboviria</taxon>
        <taxon>Orthornavirae</taxon>
        <taxon>Negarnaviricota</taxon>
        <taxon>Haploviricotina</taxon>
        <taxon>Monjiviricetes</taxon>
        <taxon>Mononegavirales</taxon>
        <taxon>Rhabdoviridae</taxon>
    </lineage>
</organism>
<feature type="region of interest" description="Disordered" evidence="1">
    <location>
        <begin position="306"/>
        <end position="340"/>
    </location>
</feature>
<reference evidence="2" key="1">
    <citation type="submission" date="2017-05" db="EMBL/GenBank/DDBJ databases">
        <authorList>
            <person name="Song R."/>
            <person name="Chenine A.L."/>
            <person name="Ruprecht R.M."/>
        </authorList>
    </citation>
    <scope>NUCLEOTIDE SEQUENCE</scope>
    <source>
        <strain evidence="2">MFARV/NYC/Q053/1684</strain>
    </source>
</reference>
<accession>A0A2S0SYX7</accession>
<protein>
    <submittedName>
        <fullName evidence="2">Putative phosphoprotein</fullName>
    </submittedName>
</protein>
<feature type="compositionally biased region" description="Polar residues" evidence="1">
    <location>
        <begin position="91"/>
        <end position="111"/>
    </location>
</feature>
<evidence type="ECO:0000256" key="1">
    <source>
        <dbReference type="SAM" id="MobiDB-lite"/>
    </source>
</evidence>
<name>A0A2S0SYX7_9RHAB</name>